<reference evidence="3" key="1">
    <citation type="submission" date="2020-11" db="EMBL/GenBank/DDBJ databases">
        <authorList>
            <person name="Whiteford S."/>
        </authorList>
    </citation>
    <scope>NUCLEOTIDE SEQUENCE</scope>
</reference>
<organism evidence="3 4">
    <name type="scientific">Plutella xylostella</name>
    <name type="common">Diamondback moth</name>
    <name type="synonym">Plutella maculipennis</name>
    <dbReference type="NCBI Taxonomy" id="51655"/>
    <lineage>
        <taxon>Eukaryota</taxon>
        <taxon>Metazoa</taxon>
        <taxon>Ecdysozoa</taxon>
        <taxon>Arthropoda</taxon>
        <taxon>Hexapoda</taxon>
        <taxon>Insecta</taxon>
        <taxon>Pterygota</taxon>
        <taxon>Neoptera</taxon>
        <taxon>Endopterygota</taxon>
        <taxon>Lepidoptera</taxon>
        <taxon>Glossata</taxon>
        <taxon>Ditrysia</taxon>
        <taxon>Yponomeutoidea</taxon>
        <taxon>Plutellidae</taxon>
        <taxon>Plutella</taxon>
    </lineage>
</organism>
<dbReference type="AlphaFoldDB" id="A0A8S4G7C7"/>
<proteinExistence type="inferred from homology"/>
<name>A0A8S4G7C7_PLUXY</name>
<dbReference type="Pfam" id="PF03227">
    <property type="entry name" value="GILT"/>
    <property type="match status" value="1"/>
</dbReference>
<evidence type="ECO:0000313" key="4">
    <source>
        <dbReference type="Proteomes" id="UP000653454"/>
    </source>
</evidence>
<protein>
    <submittedName>
        <fullName evidence="3">(diamondback moth) hypothetical protein</fullName>
    </submittedName>
</protein>
<evidence type="ECO:0000256" key="2">
    <source>
        <dbReference type="ARBA" id="ARBA00023180"/>
    </source>
</evidence>
<dbReference type="PANTHER" id="PTHR13234:SF68">
    <property type="entry name" value="GH19763P"/>
    <property type="match status" value="1"/>
</dbReference>
<dbReference type="PANTHER" id="PTHR13234">
    <property type="entry name" value="GAMMA-INTERFERON INDUCIBLE LYSOSOMAL THIOL REDUCTASE GILT"/>
    <property type="match status" value="1"/>
</dbReference>
<keyword evidence="2" id="KW-0325">Glycoprotein</keyword>
<keyword evidence="4" id="KW-1185">Reference proteome</keyword>
<evidence type="ECO:0000256" key="1">
    <source>
        <dbReference type="ARBA" id="ARBA00005679"/>
    </source>
</evidence>
<accession>A0A8S4G7C7</accession>
<comment type="similarity">
    <text evidence="1">Belongs to the GILT family.</text>
</comment>
<gene>
    <name evidence="3" type="ORF">PLXY2_LOCUS13115</name>
</gene>
<evidence type="ECO:0000313" key="3">
    <source>
        <dbReference type="EMBL" id="CAG9134878.1"/>
    </source>
</evidence>
<sequence>MLKFGLVLLLAASISGQSIDTKDGKIKITTVTTAGCGDTVHFITQRLNPVFNEYKDYLELEFIPWGRTRRNSDGSLTCQFGTRDCWANRVHRCTLNLLKGDQAAQMSYMNCEFSDPRPAYLLGSYTCAGSAGVSLVDLDRCVSTSEGDDLEYEAQEAAAAPMQAINFVPAIVFNDEINYDNHFHARGFLRSMICFALERDPAIGIKCVL</sequence>
<dbReference type="InterPro" id="IPR004911">
    <property type="entry name" value="Interferon-induced_GILT"/>
</dbReference>
<dbReference type="Proteomes" id="UP000653454">
    <property type="component" value="Unassembled WGS sequence"/>
</dbReference>
<dbReference type="EMBL" id="CAJHNJ030000087">
    <property type="protein sequence ID" value="CAG9134878.1"/>
    <property type="molecule type" value="Genomic_DNA"/>
</dbReference>
<comment type="caution">
    <text evidence="3">The sequence shown here is derived from an EMBL/GenBank/DDBJ whole genome shotgun (WGS) entry which is preliminary data.</text>
</comment>
<dbReference type="GO" id="GO:0016671">
    <property type="term" value="F:oxidoreductase activity, acting on a sulfur group of donors, disulfide as acceptor"/>
    <property type="evidence" value="ECO:0007669"/>
    <property type="project" value="InterPro"/>
</dbReference>